<evidence type="ECO:0000256" key="3">
    <source>
        <dbReference type="ARBA" id="ARBA00022729"/>
    </source>
</evidence>
<evidence type="ECO:0000256" key="1">
    <source>
        <dbReference type="ARBA" id="ARBA00001941"/>
    </source>
</evidence>
<keyword evidence="6" id="KW-0170">Cobalt</keyword>
<keyword evidence="4" id="KW-0378">Hydrolase</keyword>
<accession>A0A3D8RMV1</accession>
<dbReference type="InterPro" id="IPR002509">
    <property type="entry name" value="NODB_dom"/>
</dbReference>
<dbReference type="Gene3D" id="3.20.20.370">
    <property type="entry name" value="Glycoside hydrolase/deacetylase"/>
    <property type="match status" value="1"/>
</dbReference>
<dbReference type="PROSITE" id="PS51677">
    <property type="entry name" value="NODB"/>
    <property type="match status" value="1"/>
</dbReference>
<dbReference type="PANTHER" id="PTHR46471:SF2">
    <property type="entry name" value="CHITIN DEACETYLASE-RELATED"/>
    <property type="match status" value="1"/>
</dbReference>
<keyword evidence="3 7" id="KW-0732">Signal</keyword>
<dbReference type="GO" id="GO:0046872">
    <property type="term" value="F:metal ion binding"/>
    <property type="evidence" value="ECO:0007669"/>
    <property type="project" value="UniProtKB-KW"/>
</dbReference>
<feature type="domain" description="NodB homology" evidence="8">
    <location>
        <begin position="41"/>
        <end position="216"/>
    </location>
</feature>
<evidence type="ECO:0000259" key="8">
    <source>
        <dbReference type="PROSITE" id="PS51677"/>
    </source>
</evidence>
<keyword evidence="10" id="KW-1185">Reference proteome</keyword>
<evidence type="ECO:0000313" key="9">
    <source>
        <dbReference type="EMBL" id="RDW75379.1"/>
    </source>
</evidence>
<dbReference type="InterPro" id="IPR011330">
    <property type="entry name" value="Glyco_hydro/deAcase_b/a-brl"/>
</dbReference>
<dbReference type="Proteomes" id="UP000256645">
    <property type="component" value="Unassembled WGS sequence"/>
</dbReference>
<dbReference type="EMBL" id="PDLM01000006">
    <property type="protein sequence ID" value="RDW75379.1"/>
    <property type="molecule type" value="Genomic_DNA"/>
</dbReference>
<evidence type="ECO:0000256" key="5">
    <source>
        <dbReference type="ARBA" id="ARBA00023277"/>
    </source>
</evidence>
<dbReference type="PANTHER" id="PTHR46471">
    <property type="entry name" value="CHITIN DEACETYLASE"/>
    <property type="match status" value="1"/>
</dbReference>
<dbReference type="SUPFAM" id="SSF88713">
    <property type="entry name" value="Glycoside hydrolase/deacetylase"/>
    <property type="match status" value="1"/>
</dbReference>
<evidence type="ECO:0000256" key="2">
    <source>
        <dbReference type="ARBA" id="ARBA00022723"/>
    </source>
</evidence>
<dbReference type="Pfam" id="PF01522">
    <property type="entry name" value="Polysacc_deac_1"/>
    <property type="match status" value="1"/>
</dbReference>
<evidence type="ECO:0000256" key="4">
    <source>
        <dbReference type="ARBA" id="ARBA00022801"/>
    </source>
</evidence>
<feature type="signal peptide" evidence="7">
    <location>
        <begin position="1"/>
        <end position="17"/>
    </location>
</feature>
<evidence type="ECO:0000256" key="7">
    <source>
        <dbReference type="SAM" id="SignalP"/>
    </source>
</evidence>
<comment type="cofactor">
    <cofactor evidence="1">
        <name>Co(2+)</name>
        <dbReference type="ChEBI" id="CHEBI:48828"/>
    </cofactor>
</comment>
<keyword evidence="5" id="KW-0119">Carbohydrate metabolism</keyword>
<dbReference type="OrthoDB" id="2125469at2759"/>
<dbReference type="GO" id="GO:0005975">
    <property type="term" value="P:carbohydrate metabolic process"/>
    <property type="evidence" value="ECO:0007669"/>
    <property type="project" value="InterPro"/>
</dbReference>
<dbReference type="AlphaFoldDB" id="A0A3D8RMV1"/>
<dbReference type="GO" id="GO:0016810">
    <property type="term" value="F:hydrolase activity, acting on carbon-nitrogen (but not peptide) bonds"/>
    <property type="evidence" value="ECO:0007669"/>
    <property type="project" value="InterPro"/>
</dbReference>
<dbReference type="STRING" id="1849047.A0A3D8RMV1"/>
<evidence type="ECO:0000256" key="6">
    <source>
        <dbReference type="ARBA" id="ARBA00023285"/>
    </source>
</evidence>
<protein>
    <recommendedName>
        <fullName evidence="8">NodB homology domain-containing protein</fullName>
    </recommendedName>
</protein>
<organism evidence="9 10">
    <name type="scientific">Coleophoma cylindrospora</name>
    <dbReference type="NCBI Taxonomy" id="1849047"/>
    <lineage>
        <taxon>Eukaryota</taxon>
        <taxon>Fungi</taxon>
        <taxon>Dikarya</taxon>
        <taxon>Ascomycota</taxon>
        <taxon>Pezizomycotina</taxon>
        <taxon>Leotiomycetes</taxon>
        <taxon>Helotiales</taxon>
        <taxon>Dermateaceae</taxon>
        <taxon>Coleophoma</taxon>
    </lineage>
</organism>
<feature type="chain" id="PRO_5017633509" description="NodB homology domain-containing protein" evidence="7">
    <location>
        <begin position="18"/>
        <end position="253"/>
    </location>
</feature>
<comment type="caution">
    <text evidence="9">The sequence shown here is derived from an EMBL/GenBank/DDBJ whole genome shotgun (WGS) entry which is preliminary data.</text>
</comment>
<proteinExistence type="predicted"/>
<keyword evidence="2" id="KW-0479">Metal-binding</keyword>
<gene>
    <name evidence="9" type="ORF">BP6252_06521</name>
</gene>
<reference evidence="9 10" key="1">
    <citation type="journal article" date="2018" name="IMA Fungus">
        <title>IMA Genome-F 9: Draft genome sequence of Annulohypoxylon stygium, Aspergillus mulundensis, Berkeleyomyces basicola (syn. Thielaviopsis basicola), Ceratocystis smalleyi, two Cercospora beticola strains, Coleophoma cylindrospora, Fusarium fracticaudum, Phialophora cf. hyalina, and Morchella septimelata.</title>
        <authorList>
            <person name="Wingfield B.D."/>
            <person name="Bills G.F."/>
            <person name="Dong Y."/>
            <person name="Huang W."/>
            <person name="Nel W.J."/>
            <person name="Swalarsk-Parry B.S."/>
            <person name="Vaghefi N."/>
            <person name="Wilken P.M."/>
            <person name="An Z."/>
            <person name="de Beer Z.W."/>
            <person name="De Vos L."/>
            <person name="Chen L."/>
            <person name="Duong T.A."/>
            <person name="Gao Y."/>
            <person name="Hammerbacher A."/>
            <person name="Kikkert J.R."/>
            <person name="Li Y."/>
            <person name="Li H."/>
            <person name="Li K."/>
            <person name="Li Q."/>
            <person name="Liu X."/>
            <person name="Ma X."/>
            <person name="Naidoo K."/>
            <person name="Pethybridge S.J."/>
            <person name="Sun J."/>
            <person name="Steenkamp E.T."/>
            <person name="van der Nest M.A."/>
            <person name="van Wyk S."/>
            <person name="Wingfield M.J."/>
            <person name="Xiong C."/>
            <person name="Yue Q."/>
            <person name="Zhang X."/>
        </authorList>
    </citation>
    <scope>NUCLEOTIDE SEQUENCE [LARGE SCALE GENOMIC DNA]</scope>
    <source>
        <strain evidence="9 10">BP6252</strain>
    </source>
</reference>
<evidence type="ECO:0000313" key="10">
    <source>
        <dbReference type="Proteomes" id="UP000256645"/>
    </source>
</evidence>
<sequence length="253" mass="27017">MVRSVALLLLITKLGVASFLETTTPARQASQIQGYQTACTQNTAVTFDDGPYIYEQALVNTIVAAGAKGTLFGCIYDDQNVQALRHAYESGFTIGSHTWNHYNITLGTTDNLGHQLDLVETALWNILGVKPALFRPPYGAQNAELVSYLNSRGYTVVGWSTDTQDSVGATVATSEGILNAATAGNLFLAHETIQTTVQQVIPDTIPGLVARGVNLVTVDQCLGVNPYQAVRGSYGERDASWTCQGTPAPGQGF</sequence>
<name>A0A3D8RMV1_9HELO</name>